<comment type="caution">
    <text evidence="2">The sequence shown here is derived from an EMBL/GenBank/DDBJ whole genome shotgun (WGS) entry which is preliminary data.</text>
</comment>
<protein>
    <submittedName>
        <fullName evidence="2">Uncharacterized protein</fullName>
    </submittedName>
</protein>
<dbReference type="AlphaFoldDB" id="A0A9D1NJM8"/>
<evidence type="ECO:0000256" key="1">
    <source>
        <dbReference type="SAM" id="MobiDB-lite"/>
    </source>
</evidence>
<evidence type="ECO:0000313" key="3">
    <source>
        <dbReference type="Proteomes" id="UP000886812"/>
    </source>
</evidence>
<proteinExistence type="predicted"/>
<organism evidence="2 3">
    <name type="scientific">Candidatus Spyradosoma merdigallinarum</name>
    <dbReference type="NCBI Taxonomy" id="2840950"/>
    <lineage>
        <taxon>Bacteria</taxon>
        <taxon>Pseudomonadati</taxon>
        <taxon>Verrucomicrobiota</taxon>
        <taxon>Opitutia</taxon>
        <taxon>Opitutia incertae sedis</taxon>
        <taxon>Candidatus Spyradosoma</taxon>
    </lineage>
</organism>
<dbReference type="EMBL" id="DVOG01000020">
    <property type="protein sequence ID" value="HIV03678.1"/>
    <property type="molecule type" value="Genomic_DNA"/>
</dbReference>
<name>A0A9D1NJM8_9BACT</name>
<feature type="compositionally biased region" description="Basic and acidic residues" evidence="1">
    <location>
        <begin position="1"/>
        <end position="13"/>
    </location>
</feature>
<evidence type="ECO:0000313" key="2">
    <source>
        <dbReference type="EMBL" id="HIV03678.1"/>
    </source>
</evidence>
<dbReference type="Proteomes" id="UP000886812">
    <property type="component" value="Unassembled WGS sequence"/>
</dbReference>
<gene>
    <name evidence="2" type="ORF">IAC75_00805</name>
</gene>
<feature type="region of interest" description="Disordered" evidence="1">
    <location>
        <begin position="1"/>
        <end position="29"/>
    </location>
</feature>
<reference evidence="2" key="2">
    <citation type="journal article" date="2021" name="PeerJ">
        <title>Extensive microbial diversity within the chicken gut microbiome revealed by metagenomics and culture.</title>
        <authorList>
            <person name="Gilroy R."/>
            <person name="Ravi A."/>
            <person name="Getino M."/>
            <person name="Pursley I."/>
            <person name="Horton D.L."/>
            <person name="Alikhan N.F."/>
            <person name="Baker D."/>
            <person name="Gharbi K."/>
            <person name="Hall N."/>
            <person name="Watson M."/>
            <person name="Adriaenssens E.M."/>
            <person name="Foster-Nyarko E."/>
            <person name="Jarju S."/>
            <person name="Secka A."/>
            <person name="Antonio M."/>
            <person name="Oren A."/>
            <person name="Chaudhuri R.R."/>
            <person name="La Ragione R."/>
            <person name="Hildebrand F."/>
            <person name="Pallen M.J."/>
        </authorList>
    </citation>
    <scope>NUCLEOTIDE SEQUENCE</scope>
    <source>
        <strain evidence="2">10669</strain>
    </source>
</reference>
<reference evidence="2" key="1">
    <citation type="submission" date="2020-10" db="EMBL/GenBank/DDBJ databases">
        <authorList>
            <person name="Gilroy R."/>
        </authorList>
    </citation>
    <scope>NUCLEOTIDE SEQUENCE</scope>
    <source>
        <strain evidence="2">10669</strain>
    </source>
</reference>
<accession>A0A9D1NJM8</accession>
<sequence length="67" mass="7407">MNDETEKTPETKPEGNAAPETARERAAAERMISELKSAYESSARLRASPAHRRIALEIARALKNSRA</sequence>